<evidence type="ECO:0000313" key="1">
    <source>
        <dbReference type="EMBL" id="KAG2503616.1"/>
    </source>
</evidence>
<dbReference type="EMBL" id="JPWU03000971">
    <property type="protein sequence ID" value="KAG2503616.1"/>
    <property type="molecule type" value="Genomic_DNA"/>
</dbReference>
<name>A0A3R7N9V1_9STRA</name>
<evidence type="ECO:0000313" key="3">
    <source>
        <dbReference type="EMBL" id="RLN72984.1"/>
    </source>
</evidence>
<dbReference type="AlphaFoldDB" id="A0A3R7N9V1"/>
<sequence length="142" mass="15913">MHDPSVSIKDEDKIFKYQISLAENALLGIDEVLQSPAFKDPGVYFVNTIEEKKNDLKAFVMKSNMAIPFGIQVAENALWNLLGGDNFEQHCYDYHVAIKSDTVVARSFGVRSAINGADVDFRVKWLASHIVEFGWSKQDGSN</sequence>
<gene>
    <name evidence="2" type="ORF">BBI17_009654</name>
    <name evidence="3" type="ORF">BBO99_00009610</name>
    <name evidence="1" type="ORF">JM18_009523</name>
</gene>
<reference evidence="4 5" key="2">
    <citation type="submission" date="2018-07" db="EMBL/GenBank/DDBJ databases">
        <title>Genome sequencing of oomycete isolates from Chile give support for New Zealand origin for Phytophthora kernoviae and make available the first Nothophytophthora sp. genome.</title>
        <authorList>
            <person name="Studholme D.J."/>
            <person name="Sanfuentes E."/>
            <person name="Panda P."/>
            <person name="Hill R."/>
            <person name="Sambles C."/>
            <person name="Grant M."/>
            <person name="Williams N.M."/>
            <person name="Mcdougal R.L."/>
        </authorList>
    </citation>
    <scope>NUCLEOTIDE SEQUENCE [LARGE SCALE GENOMIC DNA]</scope>
    <source>
        <strain evidence="2">Chile2</strain>
        <strain evidence="3">Chile4</strain>
    </source>
</reference>
<reference evidence="1" key="1">
    <citation type="journal article" date="2015" name="Genom Data">
        <title>Genome sequences of six Phytophthora species associated with forests in New Zealand.</title>
        <authorList>
            <person name="Studholme D.J."/>
            <person name="McDougal R.L."/>
            <person name="Sambles C."/>
            <person name="Hansen E."/>
            <person name="Hardy G."/>
            <person name="Grant M."/>
            <person name="Ganley R.J."/>
            <person name="Williams N.M."/>
        </authorList>
    </citation>
    <scope>NUCLEOTIDE SEQUENCE</scope>
    <source>
        <strain evidence="1">NZFS 3630</strain>
    </source>
</reference>
<comment type="caution">
    <text evidence="3">The sequence shown here is derived from an EMBL/GenBank/DDBJ whole genome shotgun (WGS) entry which is preliminary data.</text>
</comment>
<evidence type="ECO:0000313" key="5">
    <source>
        <dbReference type="Proteomes" id="UP000285883"/>
    </source>
</evidence>
<keyword evidence="4" id="KW-1185">Reference proteome</keyword>
<evidence type="ECO:0000313" key="4">
    <source>
        <dbReference type="Proteomes" id="UP000285624"/>
    </source>
</evidence>
<dbReference type="Proteomes" id="UP000792063">
    <property type="component" value="Unassembled WGS sequence"/>
</dbReference>
<reference evidence="1" key="3">
    <citation type="submission" date="2020-06" db="EMBL/GenBank/DDBJ databases">
        <authorList>
            <person name="Studholme D.J."/>
        </authorList>
    </citation>
    <scope>NUCLEOTIDE SEQUENCE</scope>
    <source>
        <strain evidence="1">NZFS 3630</strain>
    </source>
</reference>
<dbReference type="EMBL" id="MAYM02001193">
    <property type="protein sequence ID" value="RLN25956.1"/>
    <property type="molecule type" value="Genomic_DNA"/>
</dbReference>
<organism evidence="3 4">
    <name type="scientific">Phytophthora kernoviae</name>
    <dbReference type="NCBI Taxonomy" id="325452"/>
    <lineage>
        <taxon>Eukaryota</taxon>
        <taxon>Sar</taxon>
        <taxon>Stramenopiles</taxon>
        <taxon>Oomycota</taxon>
        <taxon>Peronosporomycetes</taxon>
        <taxon>Peronosporales</taxon>
        <taxon>Peronosporaceae</taxon>
        <taxon>Phytophthora</taxon>
    </lineage>
</organism>
<dbReference type="EMBL" id="MBDN02000933">
    <property type="protein sequence ID" value="RLN72984.1"/>
    <property type="molecule type" value="Genomic_DNA"/>
</dbReference>
<dbReference type="Proteomes" id="UP000285624">
    <property type="component" value="Unassembled WGS sequence"/>
</dbReference>
<evidence type="ECO:0000313" key="2">
    <source>
        <dbReference type="EMBL" id="RLN25956.1"/>
    </source>
</evidence>
<accession>A0A3R7N9V1</accession>
<protein>
    <submittedName>
        <fullName evidence="3">Uncharacterized protein</fullName>
    </submittedName>
</protein>
<proteinExistence type="predicted"/>
<dbReference type="Proteomes" id="UP000285883">
    <property type="component" value="Unassembled WGS sequence"/>
</dbReference>